<dbReference type="Proteomes" id="UP000265566">
    <property type="component" value="Chromosome 4"/>
</dbReference>
<proteinExistence type="predicted"/>
<reference evidence="1" key="1">
    <citation type="journal article" date="2018" name="Nat. Plants">
        <title>Whole-genome landscape of Medicago truncatula symbiotic genes.</title>
        <authorList>
            <person name="Pecrix Y."/>
            <person name="Gamas P."/>
            <person name="Carrere S."/>
        </authorList>
    </citation>
    <scope>NUCLEOTIDE SEQUENCE</scope>
    <source>
        <tissue evidence="1">Leaves</tissue>
    </source>
</reference>
<dbReference type="Gramene" id="rna24912">
    <property type="protein sequence ID" value="RHN62348.1"/>
    <property type="gene ID" value="gene24912"/>
</dbReference>
<dbReference type="AlphaFoldDB" id="A0A396IC39"/>
<sequence>MYLIESDQKVTAGVSLMQRLKVVETRQMSTRTARVCVPANNQTLKLVEVRNGGLEVREILPWGLRGAPFI</sequence>
<dbReference type="EMBL" id="PSQE01000004">
    <property type="protein sequence ID" value="RHN62348.1"/>
    <property type="molecule type" value="Genomic_DNA"/>
</dbReference>
<gene>
    <name evidence="1" type="ORF">MtrunA17_Chr4g0046451</name>
</gene>
<comment type="caution">
    <text evidence="1">The sequence shown here is derived from an EMBL/GenBank/DDBJ whole genome shotgun (WGS) entry which is preliminary data.</text>
</comment>
<name>A0A396IC39_MEDTR</name>
<evidence type="ECO:0000313" key="1">
    <source>
        <dbReference type="EMBL" id="RHN62348.1"/>
    </source>
</evidence>
<organism evidence="1">
    <name type="scientific">Medicago truncatula</name>
    <name type="common">Barrel medic</name>
    <name type="synonym">Medicago tribuloides</name>
    <dbReference type="NCBI Taxonomy" id="3880"/>
    <lineage>
        <taxon>Eukaryota</taxon>
        <taxon>Viridiplantae</taxon>
        <taxon>Streptophyta</taxon>
        <taxon>Embryophyta</taxon>
        <taxon>Tracheophyta</taxon>
        <taxon>Spermatophyta</taxon>
        <taxon>Magnoliopsida</taxon>
        <taxon>eudicotyledons</taxon>
        <taxon>Gunneridae</taxon>
        <taxon>Pentapetalae</taxon>
        <taxon>rosids</taxon>
        <taxon>fabids</taxon>
        <taxon>Fabales</taxon>
        <taxon>Fabaceae</taxon>
        <taxon>Papilionoideae</taxon>
        <taxon>50 kb inversion clade</taxon>
        <taxon>NPAAA clade</taxon>
        <taxon>Hologalegina</taxon>
        <taxon>IRL clade</taxon>
        <taxon>Trifolieae</taxon>
        <taxon>Medicago</taxon>
    </lineage>
</organism>
<protein>
    <submittedName>
        <fullName evidence="1">Uncharacterized protein</fullName>
    </submittedName>
</protein>
<accession>A0A396IC39</accession>